<keyword evidence="5" id="KW-0732">Signal</keyword>
<dbReference type="CDD" id="cd16143">
    <property type="entry name" value="ARS_like"/>
    <property type="match status" value="1"/>
</dbReference>
<keyword evidence="8" id="KW-1185">Reference proteome</keyword>
<comment type="similarity">
    <text evidence="1">Belongs to the sulfatase family.</text>
</comment>
<dbReference type="InterPro" id="IPR050738">
    <property type="entry name" value="Sulfatase"/>
</dbReference>
<evidence type="ECO:0000259" key="6">
    <source>
        <dbReference type="Pfam" id="PF00884"/>
    </source>
</evidence>
<dbReference type="RefSeq" id="WP_322607635.1">
    <property type="nucleotide sequence ID" value="NZ_JARVCO010000006.1"/>
</dbReference>
<dbReference type="EMBL" id="JARVCO010000006">
    <property type="protein sequence ID" value="MDZ8117832.1"/>
    <property type="molecule type" value="Genomic_DNA"/>
</dbReference>
<evidence type="ECO:0000256" key="3">
    <source>
        <dbReference type="ARBA" id="ARBA00022801"/>
    </source>
</evidence>
<dbReference type="Proteomes" id="UP001290861">
    <property type="component" value="Unassembled WGS sequence"/>
</dbReference>
<dbReference type="PROSITE" id="PS00149">
    <property type="entry name" value="SULFATASE_2"/>
    <property type="match status" value="1"/>
</dbReference>
<protein>
    <submittedName>
        <fullName evidence="7">Arylsulfatase</fullName>
    </submittedName>
</protein>
<evidence type="ECO:0000256" key="1">
    <source>
        <dbReference type="ARBA" id="ARBA00008779"/>
    </source>
</evidence>
<sequence>MKQRLFISILGLISISSLASEKPNVLIIYTDDQGYGDVSALNSESKIQTPNMDRLIREGINFTHGHSAGSACTPSRYGLLTGRYPWRTTLKNGVGGPDEPSMIAEDRLTLGEMLQENGYHTACIGKWHLGMRLPGEYGKRDWSQPILEGPLDRGFDYWFGIPISPKLVCAWFENRGLAPGAAEPGLLTYHKTNPGLGPRWRINKPYYTDLKDQPEETIQNKRFISEVAPDWEDDQLLTRFTDKAIEWIGEKTDDAKNGKPFFLYFSMTSPHEPVAPRNDFIGKSECAGYGDFVMETDYHIGRLLDYLDQQGLRDNTLILFSSDNGPEGTWKGRLKEFDHDSSGVLRDGKRSHYEGGHRVPFVIRWPAVIKGGRIWNKPVCQVDMMATIADIIGIKLPENYAEDSQSFADVLTHPSSGFERMPLIATNNKTGQFAITEGKWKLVMSYGKKTCELYDLIADIGEKKNVIDRHPEVAQMLEAKLTDMVCNGRSTKGPRLSNDTGWWPSITWMTPEEYKARHPEGDPVEMAAGKKKK</sequence>
<dbReference type="Pfam" id="PF00884">
    <property type="entry name" value="Sulfatase"/>
    <property type="match status" value="1"/>
</dbReference>
<dbReference type="Gene3D" id="3.40.720.10">
    <property type="entry name" value="Alkaline Phosphatase, subunit A"/>
    <property type="match status" value="1"/>
</dbReference>
<feature type="domain" description="Sulfatase N-terminal" evidence="6">
    <location>
        <begin position="23"/>
        <end position="394"/>
    </location>
</feature>
<evidence type="ECO:0000256" key="5">
    <source>
        <dbReference type="SAM" id="SignalP"/>
    </source>
</evidence>
<feature type="chain" id="PRO_5045097212" evidence="5">
    <location>
        <begin position="20"/>
        <end position="533"/>
    </location>
</feature>
<proteinExistence type="inferred from homology"/>
<comment type="caution">
    <text evidence="7">The sequence shown here is derived from an EMBL/GenBank/DDBJ whole genome shotgun (WGS) entry which is preliminary data.</text>
</comment>
<evidence type="ECO:0000313" key="8">
    <source>
        <dbReference type="Proteomes" id="UP001290861"/>
    </source>
</evidence>
<name>A0ABU5MUJ8_9BACT</name>
<dbReference type="PANTHER" id="PTHR42693">
    <property type="entry name" value="ARYLSULFATASE FAMILY MEMBER"/>
    <property type="match status" value="1"/>
</dbReference>
<evidence type="ECO:0000256" key="4">
    <source>
        <dbReference type="ARBA" id="ARBA00022837"/>
    </source>
</evidence>
<gene>
    <name evidence="7" type="ORF">P9H32_04270</name>
</gene>
<reference evidence="7 8" key="1">
    <citation type="journal article" date="2024" name="Appl. Environ. Microbiol.">
        <title>Pontiella agarivorans sp. nov., a novel marine anaerobic bacterium capable of degrading macroalgal polysaccharides and fixing nitrogen.</title>
        <authorList>
            <person name="Liu N."/>
            <person name="Kivenson V."/>
            <person name="Peng X."/>
            <person name="Cui Z."/>
            <person name="Lankiewicz T.S."/>
            <person name="Gosselin K.M."/>
            <person name="English C.J."/>
            <person name="Blair E.M."/>
            <person name="O'Malley M.A."/>
            <person name="Valentine D.L."/>
        </authorList>
    </citation>
    <scope>NUCLEOTIDE SEQUENCE [LARGE SCALE GENOMIC DNA]</scope>
    <source>
        <strain evidence="7 8">NLcol2</strain>
    </source>
</reference>
<keyword evidence="3" id="KW-0378">Hydrolase</keyword>
<dbReference type="InterPro" id="IPR024607">
    <property type="entry name" value="Sulfatase_CS"/>
</dbReference>
<evidence type="ECO:0000256" key="2">
    <source>
        <dbReference type="ARBA" id="ARBA00022723"/>
    </source>
</evidence>
<dbReference type="Gene3D" id="3.30.1120.10">
    <property type="match status" value="1"/>
</dbReference>
<dbReference type="InterPro" id="IPR017850">
    <property type="entry name" value="Alkaline_phosphatase_core_sf"/>
</dbReference>
<dbReference type="SUPFAM" id="SSF53649">
    <property type="entry name" value="Alkaline phosphatase-like"/>
    <property type="match status" value="1"/>
</dbReference>
<organism evidence="7 8">
    <name type="scientific">Pontiella agarivorans</name>
    <dbReference type="NCBI Taxonomy" id="3038953"/>
    <lineage>
        <taxon>Bacteria</taxon>
        <taxon>Pseudomonadati</taxon>
        <taxon>Kiritimatiellota</taxon>
        <taxon>Kiritimatiellia</taxon>
        <taxon>Kiritimatiellales</taxon>
        <taxon>Pontiellaceae</taxon>
        <taxon>Pontiella</taxon>
    </lineage>
</organism>
<keyword evidence="4" id="KW-0106">Calcium</keyword>
<keyword evidence="2" id="KW-0479">Metal-binding</keyword>
<evidence type="ECO:0000313" key="7">
    <source>
        <dbReference type="EMBL" id="MDZ8117832.1"/>
    </source>
</evidence>
<dbReference type="PANTHER" id="PTHR42693:SF53">
    <property type="entry name" value="ENDO-4-O-SULFATASE"/>
    <property type="match status" value="1"/>
</dbReference>
<feature type="signal peptide" evidence="5">
    <location>
        <begin position="1"/>
        <end position="19"/>
    </location>
</feature>
<dbReference type="InterPro" id="IPR000917">
    <property type="entry name" value="Sulfatase_N"/>
</dbReference>
<accession>A0ABU5MUJ8</accession>